<dbReference type="EMBL" id="JBJIAA010000002">
    <property type="protein sequence ID" value="MFL0249312.1"/>
    <property type="molecule type" value="Genomic_DNA"/>
</dbReference>
<dbReference type="InterPro" id="IPR004995">
    <property type="entry name" value="Spore_Ger"/>
</dbReference>
<keyword evidence="5" id="KW-1185">Reference proteome</keyword>
<gene>
    <name evidence="4" type="ORF">ACJDT4_02675</name>
</gene>
<evidence type="ECO:0000313" key="5">
    <source>
        <dbReference type="Proteomes" id="UP001623592"/>
    </source>
</evidence>
<evidence type="ECO:0000256" key="1">
    <source>
        <dbReference type="ARBA" id="ARBA00005278"/>
    </source>
</evidence>
<dbReference type="Proteomes" id="UP001623592">
    <property type="component" value="Unassembled WGS sequence"/>
</dbReference>
<evidence type="ECO:0000313" key="4">
    <source>
        <dbReference type="EMBL" id="MFL0249312.1"/>
    </source>
</evidence>
<keyword evidence="3" id="KW-0812">Transmembrane</keyword>
<protein>
    <submittedName>
        <fullName evidence="4">Spore germination protein</fullName>
    </submittedName>
</protein>
<accession>A0ABW8TA98</accession>
<keyword evidence="2 3" id="KW-0472">Membrane</keyword>
<comment type="similarity">
    <text evidence="1">Belongs to the GerABKA family.</text>
</comment>
<organism evidence="4 5">
    <name type="scientific">Clostridium neuense</name>
    <dbReference type="NCBI Taxonomy" id="1728934"/>
    <lineage>
        <taxon>Bacteria</taxon>
        <taxon>Bacillati</taxon>
        <taxon>Bacillota</taxon>
        <taxon>Clostridia</taxon>
        <taxon>Eubacteriales</taxon>
        <taxon>Clostridiaceae</taxon>
        <taxon>Clostridium</taxon>
    </lineage>
</organism>
<dbReference type="Pfam" id="PF03323">
    <property type="entry name" value="GerA"/>
    <property type="match status" value="1"/>
</dbReference>
<keyword evidence="3" id="KW-1133">Transmembrane helix</keyword>
<feature type="transmembrane region" description="Helical" evidence="3">
    <location>
        <begin position="253"/>
        <end position="280"/>
    </location>
</feature>
<reference evidence="4 5" key="1">
    <citation type="submission" date="2024-11" db="EMBL/GenBank/DDBJ databases">
        <authorList>
            <person name="Heng Y.C."/>
            <person name="Lim A.C.H."/>
            <person name="Lee J.K.Y."/>
            <person name="Kittelmann S."/>
        </authorList>
    </citation>
    <scope>NUCLEOTIDE SEQUENCE [LARGE SCALE GENOMIC DNA]</scope>
    <source>
        <strain evidence="4 5">WILCCON 0114</strain>
    </source>
</reference>
<name>A0ABW8TA98_9CLOT</name>
<evidence type="ECO:0000256" key="2">
    <source>
        <dbReference type="ARBA" id="ARBA00023136"/>
    </source>
</evidence>
<feature type="transmembrane region" description="Helical" evidence="3">
    <location>
        <begin position="354"/>
        <end position="371"/>
    </location>
</feature>
<feature type="transmembrane region" description="Helical" evidence="3">
    <location>
        <begin position="300"/>
        <end position="319"/>
    </location>
</feature>
<comment type="caution">
    <text evidence="4">The sequence shown here is derived from an EMBL/GenBank/DDBJ whole genome shotgun (WGS) entry which is preliminary data.</text>
</comment>
<evidence type="ECO:0000256" key="3">
    <source>
        <dbReference type="SAM" id="Phobius"/>
    </source>
</evidence>
<dbReference type="PANTHER" id="PTHR22550:SF5">
    <property type="entry name" value="LEUCINE ZIPPER PROTEIN 4"/>
    <property type="match status" value="1"/>
</dbReference>
<proteinExistence type="inferred from homology"/>
<sequence length="437" mass="48466">MQLNKIQDYIKNNSDGAVLTVGSELTLYFLKPLTKFDEIITKIQIPFMKDKESFDVYLKSLSNIIDQKDAIKYLVKGYVIGEYKNKTLAIFGFSKTEARAIGEAIKESSFEGGLEAFIEDLSVNLNLIRSLYRTNELVVNIIPIGDKDQKQVALVYNKNSVDTDILSTLTKELSEINVPTIGALSELQQILIKNQYIFPRLLTTERPDRVIHSIDSGRVAIFLEGTAVAALAPTTFHDYFSTVDDRYLLPVPAVFLIVIRYLALVISIIMPASYVAFVAYNPEVFRVQLALSIAGSRQGVPYASYIEVSFMLLMMEFLIEASLRLPKTIGQTATTVGGLILGQAMTEASLASEVMIIIVSSVAISNFVIPATSMSLSIRILKYYVLLLTIIGGLMGFIAALMTIIFYMTSLNSFSTPFFNPANIPISRLKSIFGKVK</sequence>
<feature type="transmembrane region" description="Helical" evidence="3">
    <location>
        <begin position="383"/>
        <end position="408"/>
    </location>
</feature>
<dbReference type="PANTHER" id="PTHR22550">
    <property type="entry name" value="SPORE GERMINATION PROTEIN"/>
    <property type="match status" value="1"/>
</dbReference>
<dbReference type="RefSeq" id="WP_406785984.1">
    <property type="nucleotide sequence ID" value="NZ_JBJIAA010000002.1"/>
</dbReference>
<dbReference type="PIRSF" id="PIRSF005690">
    <property type="entry name" value="GerBA"/>
    <property type="match status" value="1"/>
</dbReference>
<dbReference type="InterPro" id="IPR050768">
    <property type="entry name" value="UPF0353/GerABKA_families"/>
</dbReference>